<name>A0A918XDN7_9GAMM</name>
<keyword evidence="4" id="KW-1185">Reference proteome</keyword>
<evidence type="ECO:0000259" key="2">
    <source>
        <dbReference type="Pfam" id="PF07885"/>
    </source>
</evidence>
<evidence type="ECO:0000313" key="4">
    <source>
        <dbReference type="Proteomes" id="UP000644693"/>
    </source>
</evidence>
<feature type="transmembrane region" description="Helical" evidence="1">
    <location>
        <begin position="122"/>
        <end position="146"/>
    </location>
</feature>
<sequence length="222" mass="24492">MLQIHEKNNFIYLTMALIVLLVAAAIQEELPGGMGHTFLNIIILGTFIVAFMSLNFGTQWRRFVMFLVVAWIATVAGAESTGLFDRTLPSLLILLVFYLGESWFAARRVLLSGKRIDRNIMVGALAMYLLIGLVWSTVFLIILHFSPDAFRGIEAQDYADNFSIAVYFSFVTMTSLGYGDISPAEPISQVVTILAAISGAFYMAVVVATMVGARANSREQDD</sequence>
<protein>
    <recommendedName>
        <fullName evidence="2">Potassium channel domain-containing protein</fullName>
    </recommendedName>
</protein>
<dbReference type="RefSeq" id="WP_189474889.1">
    <property type="nucleotide sequence ID" value="NZ_BMYM01000001.1"/>
</dbReference>
<keyword evidence="1" id="KW-0472">Membrane</keyword>
<dbReference type="EMBL" id="BMYM01000001">
    <property type="protein sequence ID" value="GHD27236.1"/>
    <property type="molecule type" value="Genomic_DNA"/>
</dbReference>
<organism evidence="3 4">
    <name type="scientific">Parahalioglobus pacificus</name>
    <dbReference type="NCBI Taxonomy" id="930806"/>
    <lineage>
        <taxon>Bacteria</taxon>
        <taxon>Pseudomonadati</taxon>
        <taxon>Pseudomonadota</taxon>
        <taxon>Gammaproteobacteria</taxon>
        <taxon>Cellvibrionales</taxon>
        <taxon>Halieaceae</taxon>
        <taxon>Parahalioglobus</taxon>
    </lineage>
</organism>
<comment type="caution">
    <text evidence="3">The sequence shown here is derived from an EMBL/GenBank/DDBJ whole genome shotgun (WGS) entry which is preliminary data.</text>
</comment>
<dbReference type="Pfam" id="PF07885">
    <property type="entry name" value="Ion_trans_2"/>
    <property type="match status" value="1"/>
</dbReference>
<feature type="transmembrane region" description="Helical" evidence="1">
    <location>
        <begin position="63"/>
        <end position="84"/>
    </location>
</feature>
<dbReference type="InterPro" id="IPR013099">
    <property type="entry name" value="K_chnl_dom"/>
</dbReference>
<reference evidence="3" key="2">
    <citation type="submission" date="2020-09" db="EMBL/GenBank/DDBJ databases">
        <authorList>
            <person name="Sun Q."/>
            <person name="Kim S."/>
        </authorList>
    </citation>
    <scope>NUCLEOTIDE SEQUENCE</scope>
    <source>
        <strain evidence="3">KCTC 23430</strain>
    </source>
</reference>
<keyword evidence="1" id="KW-0812">Transmembrane</keyword>
<feature type="transmembrane region" description="Helical" evidence="1">
    <location>
        <begin position="90"/>
        <end position="110"/>
    </location>
</feature>
<proteinExistence type="predicted"/>
<keyword evidence="1" id="KW-1133">Transmembrane helix</keyword>
<feature type="domain" description="Potassium channel" evidence="2">
    <location>
        <begin position="131"/>
        <end position="211"/>
    </location>
</feature>
<dbReference type="Gene3D" id="1.10.287.70">
    <property type="match status" value="1"/>
</dbReference>
<feature type="transmembrane region" description="Helical" evidence="1">
    <location>
        <begin position="38"/>
        <end position="56"/>
    </location>
</feature>
<evidence type="ECO:0000313" key="3">
    <source>
        <dbReference type="EMBL" id="GHD27236.1"/>
    </source>
</evidence>
<feature type="transmembrane region" description="Helical" evidence="1">
    <location>
        <begin position="9"/>
        <end position="26"/>
    </location>
</feature>
<feature type="transmembrane region" description="Helical" evidence="1">
    <location>
        <begin position="190"/>
        <end position="213"/>
    </location>
</feature>
<evidence type="ECO:0000256" key="1">
    <source>
        <dbReference type="SAM" id="Phobius"/>
    </source>
</evidence>
<accession>A0A918XDN7</accession>
<dbReference type="Proteomes" id="UP000644693">
    <property type="component" value="Unassembled WGS sequence"/>
</dbReference>
<reference evidence="3" key="1">
    <citation type="journal article" date="2014" name="Int. J. Syst. Evol. Microbiol.">
        <title>Complete genome sequence of Corynebacterium casei LMG S-19264T (=DSM 44701T), isolated from a smear-ripened cheese.</title>
        <authorList>
            <consortium name="US DOE Joint Genome Institute (JGI-PGF)"/>
            <person name="Walter F."/>
            <person name="Albersmeier A."/>
            <person name="Kalinowski J."/>
            <person name="Ruckert C."/>
        </authorList>
    </citation>
    <scope>NUCLEOTIDE SEQUENCE</scope>
    <source>
        <strain evidence="3">KCTC 23430</strain>
    </source>
</reference>
<gene>
    <name evidence="3" type="ORF">GCM10007053_05230</name>
</gene>
<dbReference type="SUPFAM" id="SSF81324">
    <property type="entry name" value="Voltage-gated potassium channels"/>
    <property type="match status" value="1"/>
</dbReference>
<feature type="transmembrane region" description="Helical" evidence="1">
    <location>
        <begin position="158"/>
        <end position="178"/>
    </location>
</feature>
<dbReference type="AlphaFoldDB" id="A0A918XDN7"/>